<comment type="caution">
    <text evidence="1">The sequence shown here is derived from an EMBL/GenBank/DDBJ whole genome shotgun (WGS) entry which is preliminary data.</text>
</comment>
<protein>
    <submittedName>
        <fullName evidence="1">Uncharacterized protein</fullName>
    </submittedName>
</protein>
<evidence type="ECO:0000313" key="2">
    <source>
        <dbReference type="Proteomes" id="UP000651010"/>
    </source>
</evidence>
<gene>
    <name evidence="1" type="ORF">IGX34_15430</name>
</gene>
<dbReference type="EMBL" id="JACZZA010000009">
    <property type="protein sequence ID" value="MBE1161774.1"/>
    <property type="molecule type" value="Genomic_DNA"/>
</dbReference>
<dbReference type="RefSeq" id="WP_192556613.1">
    <property type="nucleotide sequence ID" value="NZ_JACZZA010000009.1"/>
</dbReference>
<reference evidence="1 2" key="1">
    <citation type="submission" date="2020-09" db="EMBL/GenBank/DDBJ databases">
        <title>Dyella sp. 7MK23 isolated from forest soil.</title>
        <authorList>
            <person name="Fu J."/>
        </authorList>
    </citation>
    <scope>NUCLEOTIDE SEQUENCE [LARGE SCALE GENOMIC DNA]</scope>
    <source>
        <strain evidence="1 2">7MK23</strain>
    </source>
</reference>
<name>A0ABR9GCK8_9GAMM</name>
<organism evidence="1 2">
    <name type="scientific">Dyella acidiphila</name>
    <dbReference type="NCBI Taxonomy" id="2775866"/>
    <lineage>
        <taxon>Bacteria</taxon>
        <taxon>Pseudomonadati</taxon>
        <taxon>Pseudomonadota</taxon>
        <taxon>Gammaproteobacteria</taxon>
        <taxon>Lysobacterales</taxon>
        <taxon>Rhodanobacteraceae</taxon>
        <taxon>Dyella</taxon>
    </lineage>
</organism>
<sequence length="94" mass="10437">MPRDRSDLELAIGKLIVMVQREWQEESGDPEAKESLSVMYRCHDLLRAAKADELKDFLNGRSLAGYLGGLWLGTHPNVTPAVEAVAKAMAKEIQ</sequence>
<accession>A0ABR9GCK8</accession>
<evidence type="ECO:0000313" key="1">
    <source>
        <dbReference type="EMBL" id="MBE1161774.1"/>
    </source>
</evidence>
<proteinExistence type="predicted"/>
<keyword evidence="2" id="KW-1185">Reference proteome</keyword>
<dbReference type="Proteomes" id="UP000651010">
    <property type="component" value="Unassembled WGS sequence"/>
</dbReference>